<protein>
    <submittedName>
        <fullName evidence="1">Uncharacterized protein</fullName>
    </submittedName>
</protein>
<dbReference type="EMBL" id="BK059101">
    <property type="protein sequence ID" value="DAE29951.1"/>
    <property type="molecule type" value="Genomic_DNA"/>
</dbReference>
<organism evidence="1">
    <name type="scientific">virus sp. ctE0n6</name>
    <dbReference type="NCBI Taxonomy" id="2827985"/>
    <lineage>
        <taxon>Viruses</taxon>
    </lineage>
</organism>
<sequence length="120" mass="14041">MCKYIKATVIENNKIILDKEISEAEVNFWLDENCKVIIEGREISNKHIFKIDTFVAEADSLKGISKEFDDLLNNLSIDYIERRGSNWVYYNSKNELTYLCDNTTLKNKLGLTKLYNCIEF</sequence>
<accession>A0A8S5RF05</accession>
<name>A0A8S5RF05_9VIRU</name>
<evidence type="ECO:0000313" key="1">
    <source>
        <dbReference type="EMBL" id="DAE29951.1"/>
    </source>
</evidence>
<proteinExistence type="predicted"/>
<reference evidence="1" key="1">
    <citation type="journal article" date="2021" name="Proc. Natl. Acad. Sci. U.S.A.">
        <title>A Catalog of Tens of Thousands of Viruses from Human Metagenomes Reveals Hidden Associations with Chronic Diseases.</title>
        <authorList>
            <person name="Tisza M.J."/>
            <person name="Buck C.B."/>
        </authorList>
    </citation>
    <scope>NUCLEOTIDE SEQUENCE</scope>
    <source>
        <strain evidence="1">CtE0n6</strain>
    </source>
</reference>